<proteinExistence type="predicted"/>
<accession>G8Y1H6</accession>
<dbReference type="HOGENOM" id="CLU_2513423_0_0_1"/>
<dbReference type="InParanoid" id="G8Y1H6"/>
<keyword evidence="3" id="KW-1185">Reference proteome</keyword>
<dbReference type="Proteomes" id="UP000005222">
    <property type="component" value="Chromosome N"/>
</dbReference>
<dbReference type="EMBL" id="FO082046">
    <property type="protein sequence ID" value="CCE86679.1"/>
    <property type="molecule type" value="Genomic_DNA"/>
</dbReference>
<sequence>MGVRVKHAHPSLAVTSRDISSAGSCSYGVSTPYRDPTNLRPSRKELEKMAEKGRDLLGATNSGRGPCSSFQIVERLRKCQSILKP</sequence>
<name>G8Y1H6_PICSO</name>
<evidence type="ECO:0000256" key="1">
    <source>
        <dbReference type="SAM" id="MobiDB-lite"/>
    </source>
</evidence>
<gene>
    <name evidence="2" type="primary">Piso0_005182</name>
    <name evidence="2" type="ORF">GNLVRS01_PISO0N09605g</name>
</gene>
<reference evidence="2 3" key="1">
    <citation type="journal article" date="2012" name="G3 (Bethesda)">
        <title>Pichia sorbitophila, an interspecies yeast hybrid reveals early steps of genome resolution following polyploidization.</title>
        <authorList>
            <person name="Leh Louis V."/>
            <person name="Despons L."/>
            <person name="Friedrich A."/>
            <person name="Martin T."/>
            <person name="Durrens P."/>
            <person name="Casaregola S."/>
            <person name="Neuveglise C."/>
            <person name="Fairhead C."/>
            <person name="Marck C."/>
            <person name="Cruz J.A."/>
            <person name="Straub M.L."/>
            <person name="Kugler V."/>
            <person name="Sacerdot C."/>
            <person name="Uzunov Z."/>
            <person name="Thierry A."/>
            <person name="Weiss S."/>
            <person name="Bleykasten C."/>
            <person name="De Montigny J."/>
            <person name="Jacques N."/>
            <person name="Jung P."/>
            <person name="Lemaire M."/>
            <person name="Mallet S."/>
            <person name="Morel G."/>
            <person name="Richard G.F."/>
            <person name="Sarkar A."/>
            <person name="Savel G."/>
            <person name="Schacherer J."/>
            <person name="Seret M.L."/>
            <person name="Talla E."/>
            <person name="Samson G."/>
            <person name="Jubin C."/>
            <person name="Poulain J."/>
            <person name="Vacherie B."/>
            <person name="Barbe V."/>
            <person name="Pelletier E."/>
            <person name="Sherman D.J."/>
            <person name="Westhof E."/>
            <person name="Weissenbach J."/>
            <person name="Baret P.V."/>
            <person name="Wincker P."/>
            <person name="Gaillardin C."/>
            <person name="Dujon B."/>
            <person name="Souciet J.L."/>
        </authorList>
    </citation>
    <scope>NUCLEOTIDE SEQUENCE [LARGE SCALE GENOMIC DNA]</scope>
    <source>
        <strain evidence="3">ATCC MYA-4447 / BCRC 22081 / CBS 7064 / NBRC 10061 / NRRL Y-12695</strain>
    </source>
</reference>
<dbReference type="AlphaFoldDB" id="G8Y1H6"/>
<protein>
    <submittedName>
        <fullName evidence="2">Piso0_005182 protein</fullName>
    </submittedName>
</protein>
<evidence type="ECO:0000313" key="2">
    <source>
        <dbReference type="EMBL" id="CCE86679.1"/>
    </source>
</evidence>
<feature type="region of interest" description="Disordered" evidence="1">
    <location>
        <begin position="21"/>
        <end position="40"/>
    </location>
</feature>
<evidence type="ECO:0000313" key="3">
    <source>
        <dbReference type="Proteomes" id="UP000005222"/>
    </source>
</evidence>
<organism evidence="2 3">
    <name type="scientific">Pichia sorbitophila (strain ATCC MYA-4447 / BCRC 22081 / CBS 7064 / NBRC 10061 / NRRL Y-12695)</name>
    <name type="common">Hybrid yeast</name>
    <dbReference type="NCBI Taxonomy" id="559304"/>
    <lineage>
        <taxon>Eukaryota</taxon>
        <taxon>Fungi</taxon>
        <taxon>Dikarya</taxon>
        <taxon>Ascomycota</taxon>
        <taxon>Saccharomycotina</taxon>
        <taxon>Pichiomycetes</taxon>
        <taxon>Debaryomycetaceae</taxon>
        <taxon>Millerozyma</taxon>
    </lineage>
</organism>